<dbReference type="Proteomes" id="UP000250235">
    <property type="component" value="Unassembled WGS sequence"/>
</dbReference>
<proteinExistence type="predicted"/>
<accession>A0A2Z6ZZT8</accession>
<keyword evidence="1" id="KW-0012">Acyltransferase</keyword>
<reference evidence="1 2" key="1">
    <citation type="journal article" date="2015" name="Proc. Natl. Acad. Sci. U.S.A.">
        <title>The resurrection genome of Boea hygrometrica: A blueprint for survival of dehydration.</title>
        <authorList>
            <person name="Xiao L."/>
            <person name="Yang G."/>
            <person name="Zhang L."/>
            <person name="Yang X."/>
            <person name="Zhao S."/>
            <person name="Ji Z."/>
            <person name="Zhou Q."/>
            <person name="Hu M."/>
            <person name="Wang Y."/>
            <person name="Chen M."/>
            <person name="Xu Y."/>
            <person name="Jin H."/>
            <person name="Xiao X."/>
            <person name="Hu G."/>
            <person name="Bao F."/>
            <person name="Hu Y."/>
            <person name="Wan P."/>
            <person name="Li L."/>
            <person name="Deng X."/>
            <person name="Kuang T."/>
            <person name="Xiang C."/>
            <person name="Zhu J.K."/>
            <person name="Oliver M.J."/>
            <person name="He Y."/>
        </authorList>
    </citation>
    <scope>NUCLEOTIDE SEQUENCE [LARGE SCALE GENOMIC DNA]</scope>
    <source>
        <strain evidence="2">cv. XS01</strain>
    </source>
</reference>
<evidence type="ECO:0000313" key="1">
    <source>
        <dbReference type="EMBL" id="KZV14383.1"/>
    </source>
</evidence>
<dbReference type="GO" id="GO:0016746">
    <property type="term" value="F:acyltransferase activity"/>
    <property type="evidence" value="ECO:0007669"/>
    <property type="project" value="UniProtKB-KW"/>
</dbReference>
<evidence type="ECO:0000313" key="2">
    <source>
        <dbReference type="Proteomes" id="UP000250235"/>
    </source>
</evidence>
<name>A0A2Z6ZZT8_9LAMI</name>
<keyword evidence="1" id="KW-0808">Transferase</keyword>
<protein>
    <submittedName>
        <fullName evidence="1">Acyl-CoA--sterol O-acyltransferase 1-like</fullName>
    </submittedName>
</protein>
<sequence length="79" mass="8611">MAWTPCASRPIHVLQPCVVAHGWGRDLVRWDWMDLGVVQPTGFRPGAAGAGRLKGCKRAWRKEAACARVGVCAWVGRLG</sequence>
<dbReference type="EMBL" id="KV020725">
    <property type="protein sequence ID" value="KZV14383.1"/>
    <property type="molecule type" value="Genomic_DNA"/>
</dbReference>
<gene>
    <name evidence="1" type="ORF">F511_43152</name>
</gene>
<dbReference type="AlphaFoldDB" id="A0A2Z6ZZT8"/>
<organism evidence="1 2">
    <name type="scientific">Dorcoceras hygrometricum</name>
    <dbReference type="NCBI Taxonomy" id="472368"/>
    <lineage>
        <taxon>Eukaryota</taxon>
        <taxon>Viridiplantae</taxon>
        <taxon>Streptophyta</taxon>
        <taxon>Embryophyta</taxon>
        <taxon>Tracheophyta</taxon>
        <taxon>Spermatophyta</taxon>
        <taxon>Magnoliopsida</taxon>
        <taxon>eudicotyledons</taxon>
        <taxon>Gunneridae</taxon>
        <taxon>Pentapetalae</taxon>
        <taxon>asterids</taxon>
        <taxon>lamiids</taxon>
        <taxon>Lamiales</taxon>
        <taxon>Gesneriaceae</taxon>
        <taxon>Didymocarpoideae</taxon>
        <taxon>Trichosporeae</taxon>
        <taxon>Loxocarpinae</taxon>
        <taxon>Dorcoceras</taxon>
    </lineage>
</organism>
<keyword evidence="2" id="KW-1185">Reference proteome</keyword>